<evidence type="ECO:0000313" key="2">
    <source>
        <dbReference type="EMBL" id="TLV01603.1"/>
    </source>
</evidence>
<dbReference type="Pfam" id="PF01521">
    <property type="entry name" value="Fe-S_biosyn"/>
    <property type="match status" value="1"/>
</dbReference>
<gene>
    <name evidence="2" type="ORF">FEN17_17230</name>
</gene>
<evidence type="ECO:0000259" key="1">
    <source>
        <dbReference type="Pfam" id="PF01521"/>
    </source>
</evidence>
<dbReference type="InterPro" id="IPR000361">
    <property type="entry name" value="ATAP_core_dom"/>
</dbReference>
<dbReference type="OrthoDB" id="9801228at2"/>
<proteinExistence type="predicted"/>
<dbReference type="SUPFAM" id="SSF89360">
    <property type="entry name" value="HesB-like domain"/>
    <property type="match status" value="1"/>
</dbReference>
<dbReference type="Proteomes" id="UP000306402">
    <property type="component" value="Unassembled WGS sequence"/>
</dbReference>
<evidence type="ECO:0000313" key="3">
    <source>
        <dbReference type="Proteomes" id="UP000306402"/>
    </source>
</evidence>
<dbReference type="InterPro" id="IPR035903">
    <property type="entry name" value="HesB-like_dom_sf"/>
</dbReference>
<reference evidence="2 3" key="1">
    <citation type="submission" date="2019-05" db="EMBL/GenBank/DDBJ databases">
        <authorList>
            <person name="Qu J.-H."/>
        </authorList>
    </citation>
    <scope>NUCLEOTIDE SEQUENCE [LARGE SCALE GENOMIC DNA]</scope>
    <source>
        <strain evidence="2 3">T17</strain>
    </source>
</reference>
<dbReference type="AlphaFoldDB" id="A0A5R9KZA9"/>
<comment type="caution">
    <text evidence="2">The sequence shown here is derived from an EMBL/GenBank/DDBJ whole genome shotgun (WGS) entry which is preliminary data.</text>
</comment>
<dbReference type="EMBL" id="VCEJ01000004">
    <property type="protein sequence ID" value="TLV01603.1"/>
    <property type="molecule type" value="Genomic_DNA"/>
</dbReference>
<dbReference type="Gene3D" id="2.60.300.12">
    <property type="entry name" value="HesB-like domain"/>
    <property type="match status" value="1"/>
</dbReference>
<keyword evidence="3" id="KW-1185">Reference proteome</keyword>
<accession>A0A5R9KZA9</accession>
<protein>
    <submittedName>
        <fullName evidence="2">Iron-sulfur cluster assembly accessory protein</fullName>
    </submittedName>
</protein>
<name>A0A5R9KZA9_9BACT</name>
<sequence length="100" mass="11001">MESPIQLTEKAKLEIRSTLEANKIPDTYGLRVGLRGGACSGTFLLGFDTATEHDQTYLVEDIKVFIDKRHLMYVIGVSVDYEEGLNGAGYTVSTAEKINS</sequence>
<feature type="domain" description="Core" evidence="1">
    <location>
        <begin position="5"/>
        <end position="88"/>
    </location>
</feature>
<organism evidence="2 3">
    <name type="scientific">Dyadobacter luticola</name>
    <dbReference type="NCBI Taxonomy" id="1979387"/>
    <lineage>
        <taxon>Bacteria</taxon>
        <taxon>Pseudomonadati</taxon>
        <taxon>Bacteroidota</taxon>
        <taxon>Cytophagia</taxon>
        <taxon>Cytophagales</taxon>
        <taxon>Spirosomataceae</taxon>
        <taxon>Dyadobacter</taxon>
    </lineage>
</organism>